<dbReference type="PIRSF" id="PIRSF005962">
    <property type="entry name" value="Pept_M20D_amidohydro"/>
    <property type="match status" value="1"/>
</dbReference>
<dbReference type="RefSeq" id="WP_200464246.1">
    <property type="nucleotide sequence ID" value="NZ_JAENRR010000011.1"/>
</dbReference>
<dbReference type="Proteomes" id="UP000605676">
    <property type="component" value="Unassembled WGS sequence"/>
</dbReference>
<dbReference type="InterPro" id="IPR036264">
    <property type="entry name" value="Bact_exopeptidase_dim_dom"/>
</dbReference>
<dbReference type="PANTHER" id="PTHR30575">
    <property type="entry name" value="PEPTIDASE M20"/>
    <property type="match status" value="1"/>
</dbReference>
<evidence type="ECO:0000313" key="3">
    <source>
        <dbReference type="EMBL" id="MBK3517017.1"/>
    </source>
</evidence>
<evidence type="ECO:0000256" key="1">
    <source>
        <dbReference type="ARBA" id="ARBA00022801"/>
    </source>
</evidence>
<proteinExistence type="predicted"/>
<dbReference type="EMBL" id="JAENRR010000011">
    <property type="protein sequence ID" value="MBK3517017.1"/>
    <property type="molecule type" value="Genomic_DNA"/>
</dbReference>
<protein>
    <submittedName>
        <fullName evidence="3">Amidohydrolase</fullName>
    </submittedName>
</protein>
<accession>A0ABS1HH80</accession>
<dbReference type="InterPro" id="IPR002933">
    <property type="entry name" value="Peptidase_M20"/>
</dbReference>
<dbReference type="InterPro" id="IPR052030">
    <property type="entry name" value="Peptidase_M20/M20A_hydrolases"/>
</dbReference>
<dbReference type="SUPFAM" id="SSF55031">
    <property type="entry name" value="Bacterial exopeptidase dimerisation domain"/>
    <property type="match status" value="1"/>
</dbReference>
<dbReference type="PANTHER" id="PTHR30575:SF3">
    <property type="entry name" value="PEPTIDASE M20 DIMERISATION DOMAIN-CONTAINING PROTEIN"/>
    <property type="match status" value="1"/>
</dbReference>
<sequence>MMSSVSNNFKQLQEEMIQWRRLFHKYPEPAWCEFRTATFVAQSLKKWGFTVYMGQDLICDKRMNLPTQETLNKFYTQALERYDLDKELLEHTKGGYTAVAGVLNNGEGPVKVFRVDMDALPINESQLNDHYPVREKFASVHNGFMHACGHDAHTAIGLGLAKYLSTSKGSLQGKIIILFQPAEEGLGGMAAVVKHSIFEKVDEAYGFHVWANKEPNEFICGTYGQLASKKFDVEIKGKASHAALAPEKGINAMLPAAEIILSLERLKADFPSHIRLNIGQMQAGTARNIICPDALLKIETRAGDTITRDKLFNASIRIIEEITKKYACTCNINLVGEAESASSSIDLAKSIKQFVTDTGLFTHCTERELHNTYSEDFCTLMNHVQNTGGKAAFMGIGASNKAGTHHQTNFDIDEEVMMKMVSVLAELSMSK</sequence>
<evidence type="ECO:0000313" key="4">
    <source>
        <dbReference type="Proteomes" id="UP000605676"/>
    </source>
</evidence>
<dbReference type="InterPro" id="IPR017439">
    <property type="entry name" value="Amidohydrolase"/>
</dbReference>
<dbReference type="Pfam" id="PF07687">
    <property type="entry name" value="M20_dimer"/>
    <property type="match status" value="1"/>
</dbReference>
<feature type="domain" description="Peptidase M20 dimerisation" evidence="2">
    <location>
        <begin position="227"/>
        <end position="326"/>
    </location>
</feature>
<gene>
    <name evidence="3" type="ORF">JIV24_06655</name>
</gene>
<name>A0ABS1HH80_9BACT</name>
<dbReference type="NCBIfam" id="TIGR01891">
    <property type="entry name" value="amidohydrolases"/>
    <property type="match status" value="1"/>
</dbReference>
<organism evidence="3 4">
    <name type="scientific">Carboxylicivirga marina</name>
    <dbReference type="NCBI Taxonomy" id="2800988"/>
    <lineage>
        <taxon>Bacteria</taxon>
        <taxon>Pseudomonadati</taxon>
        <taxon>Bacteroidota</taxon>
        <taxon>Bacteroidia</taxon>
        <taxon>Marinilabiliales</taxon>
        <taxon>Marinilabiliaceae</taxon>
        <taxon>Carboxylicivirga</taxon>
    </lineage>
</organism>
<dbReference type="Pfam" id="PF01546">
    <property type="entry name" value="Peptidase_M20"/>
    <property type="match status" value="1"/>
</dbReference>
<comment type="caution">
    <text evidence="3">The sequence shown here is derived from an EMBL/GenBank/DDBJ whole genome shotgun (WGS) entry which is preliminary data.</text>
</comment>
<dbReference type="Gene3D" id="3.40.630.10">
    <property type="entry name" value="Zn peptidases"/>
    <property type="match status" value="2"/>
</dbReference>
<dbReference type="InterPro" id="IPR011650">
    <property type="entry name" value="Peptidase_M20_dimer"/>
</dbReference>
<keyword evidence="4" id="KW-1185">Reference proteome</keyword>
<reference evidence="3 4" key="1">
    <citation type="submission" date="2021-01" db="EMBL/GenBank/DDBJ databases">
        <title>Carboxyliciviraga sp.nov., isolated from coastal sediments.</title>
        <authorList>
            <person name="Lu D."/>
            <person name="Zhang T."/>
        </authorList>
    </citation>
    <scope>NUCLEOTIDE SEQUENCE [LARGE SCALE GENOMIC DNA]</scope>
    <source>
        <strain evidence="3 4">N1Y132</strain>
    </source>
</reference>
<keyword evidence="1" id="KW-0378">Hydrolase</keyword>
<evidence type="ECO:0000259" key="2">
    <source>
        <dbReference type="Pfam" id="PF07687"/>
    </source>
</evidence>
<dbReference type="SUPFAM" id="SSF53187">
    <property type="entry name" value="Zn-dependent exopeptidases"/>
    <property type="match status" value="1"/>
</dbReference>